<dbReference type="Proteomes" id="UP000199663">
    <property type="component" value="Unassembled WGS sequence"/>
</dbReference>
<accession>A0A1H3TPI9</accession>
<keyword evidence="2" id="KW-1185">Reference proteome</keyword>
<evidence type="ECO:0000313" key="2">
    <source>
        <dbReference type="Proteomes" id="UP000199663"/>
    </source>
</evidence>
<sequence>MYIPFPNGVPETPLKSHYLEKNASCRSAEVKNRKQRLIFKQFQDGIKLEMENICLTKNQQISPDGPFLRFNLLF</sequence>
<reference evidence="1 2" key="1">
    <citation type="submission" date="2016-10" db="EMBL/GenBank/DDBJ databases">
        <authorList>
            <person name="Varghese N."/>
            <person name="Submissions S."/>
        </authorList>
    </citation>
    <scope>NUCLEOTIDE SEQUENCE [LARGE SCALE GENOMIC DNA]</scope>
    <source>
        <strain evidence="1 2">DSM 17997</strain>
    </source>
</reference>
<organism evidence="1 2">
    <name type="scientific">Rhodonellum ikkaensis</name>
    <dbReference type="NCBI Taxonomy" id="336829"/>
    <lineage>
        <taxon>Bacteria</taxon>
        <taxon>Pseudomonadati</taxon>
        <taxon>Bacteroidota</taxon>
        <taxon>Cytophagia</taxon>
        <taxon>Cytophagales</taxon>
        <taxon>Cytophagaceae</taxon>
        <taxon>Rhodonellum</taxon>
    </lineage>
</organism>
<gene>
    <name evidence="1" type="ORF">SAMN05444412_11917</name>
</gene>
<name>A0A1H3TPI9_9BACT</name>
<dbReference type="EMBL" id="FNQC01000019">
    <property type="protein sequence ID" value="SDZ51249.1"/>
    <property type="molecule type" value="Genomic_DNA"/>
</dbReference>
<proteinExistence type="predicted"/>
<protein>
    <submittedName>
        <fullName evidence="1">Uncharacterized protein</fullName>
    </submittedName>
</protein>
<evidence type="ECO:0000313" key="1">
    <source>
        <dbReference type="EMBL" id="SDZ51249.1"/>
    </source>
</evidence>
<comment type="caution">
    <text evidence="1">The sequence shown here is derived from an EMBL/GenBank/DDBJ whole genome shotgun (WGS) entry which is preliminary data.</text>
</comment>